<gene>
    <name evidence="3" type="ORF">O3M35_007317</name>
</gene>
<evidence type="ECO:0000313" key="4">
    <source>
        <dbReference type="Proteomes" id="UP001461498"/>
    </source>
</evidence>
<evidence type="ECO:0000256" key="1">
    <source>
        <dbReference type="SAM" id="MobiDB-lite"/>
    </source>
</evidence>
<sequence length="373" mass="42704">MDRDSTNTECLDTDADFNISNLNSSDCDNIENFTMVKNKTKRTINSPKKSIASKQKKTENITNTRQRSASVSFWVSVNSDKNSQLSTSHNTNIRTNTTIDKNKQSCSQANTSTSQIFSPSNNTTDESKFFTRNPFTPLVVPDEEIMNTTNPPPKHKPPPIYINNIAQYVDFCRTLSQLIGANSFECKARTSDIKLNVSTAEAYRTVIKYLVENNADFHSYQLKEDKAYRVVLRYLHHSTPLEEIKSEIEELGFKVRAVSRVLHPISKTPLPLFFLDLEPHPNNPDIFKITSLLYTKIRVEEPHKRVELVQCKQCQQYGHTKHYCHHAPRCEGSAWCERAFNKFNNTGVRCKSEVKLYLGLLRNQEQKRTGKSG</sequence>
<dbReference type="Pfam" id="PF07530">
    <property type="entry name" value="PRE_C2HC"/>
    <property type="match status" value="1"/>
</dbReference>
<organism evidence="3 4">
    <name type="scientific">Rhynocoris fuscipes</name>
    <dbReference type="NCBI Taxonomy" id="488301"/>
    <lineage>
        <taxon>Eukaryota</taxon>
        <taxon>Metazoa</taxon>
        <taxon>Ecdysozoa</taxon>
        <taxon>Arthropoda</taxon>
        <taxon>Hexapoda</taxon>
        <taxon>Insecta</taxon>
        <taxon>Pterygota</taxon>
        <taxon>Neoptera</taxon>
        <taxon>Paraneoptera</taxon>
        <taxon>Hemiptera</taxon>
        <taxon>Heteroptera</taxon>
        <taxon>Panheteroptera</taxon>
        <taxon>Cimicomorpha</taxon>
        <taxon>Reduviidae</taxon>
        <taxon>Harpactorinae</taxon>
        <taxon>Harpactorini</taxon>
        <taxon>Rhynocoris</taxon>
    </lineage>
</organism>
<dbReference type="AlphaFoldDB" id="A0AAW1DGF8"/>
<name>A0AAW1DGF8_9HEMI</name>
<protein>
    <recommendedName>
        <fullName evidence="2">Pre-C2HC domain-containing protein</fullName>
    </recommendedName>
</protein>
<evidence type="ECO:0000259" key="2">
    <source>
        <dbReference type="SMART" id="SM00596"/>
    </source>
</evidence>
<comment type="caution">
    <text evidence="3">The sequence shown here is derived from an EMBL/GenBank/DDBJ whole genome shotgun (WGS) entry which is preliminary data.</text>
</comment>
<evidence type="ECO:0000313" key="3">
    <source>
        <dbReference type="EMBL" id="KAK9507465.1"/>
    </source>
</evidence>
<dbReference type="Proteomes" id="UP001461498">
    <property type="component" value="Unassembled WGS sequence"/>
</dbReference>
<accession>A0AAW1DGF8</accession>
<feature type="region of interest" description="Disordered" evidence="1">
    <location>
        <begin position="47"/>
        <end position="69"/>
    </location>
</feature>
<dbReference type="EMBL" id="JAPXFL010000004">
    <property type="protein sequence ID" value="KAK9507465.1"/>
    <property type="molecule type" value="Genomic_DNA"/>
</dbReference>
<feature type="compositionally biased region" description="Polar residues" evidence="1">
    <location>
        <begin position="60"/>
        <end position="69"/>
    </location>
</feature>
<proteinExistence type="predicted"/>
<keyword evidence="4" id="KW-1185">Reference proteome</keyword>
<dbReference type="SMART" id="SM00596">
    <property type="entry name" value="PRE_C2HC"/>
    <property type="match status" value="1"/>
</dbReference>
<feature type="domain" description="Pre-C2HC" evidence="2">
    <location>
        <begin position="241"/>
        <end position="309"/>
    </location>
</feature>
<dbReference type="InterPro" id="IPR006579">
    <property type="entry name" value="Pre_C2HC_dom"/>
</dbReference>
<reference evidence="3 4" key="1">
    <citation type="submission" date="2022-12" db="EMBL/GenBank/DDBJ databases">
        <title>Chromosome-level genome assembly of true bugs.</title>
        <authorList>
            <person name="Ma L."/>
            <person name="Li H."/>
        </authorList>
    </citation>
    <scope>NUCLEOTIDE SEQUENCE [LARGE SCALE GENOMIC DNA]</scope>
    <source>
        <strain evidence="3">Lab_2022b</strain>
    </source>
</reference>